<gene>
    <name evidence="2" type="ORF">AYI69_g6666</name>
</gene>
<keyword evidence="1" id="KW-0472">Membrane</keyword>
<feature type="transmembrane region" description="Helical" evidence="1">
    <location>
        <begin position="16"/>
        <end position="36"/>
    </location>
</feature>
<evidence type="ECO:0000256" key="1">
    <source>
        <dbReference type="SAM" id="Phobius"/>
    </source>
</evidence>
<dbReference type="EMBL" id="LSSM01003040">
    <property type="protein sequence ID" value="OMJ19335.1"/>
    <property type="molecule type" value="Genomic_DNA"/>
</dbReference>
<organism evidence="2 3">
    <name type="scientific">Smittium culicis</name>
    <dbReference type="NCBI Taxonomy" id="133412"/>
    <lineage>
        <taxon>Eukaryota</taxon>
        <taxon>Fungi</taxon>
        <taxon>Fungi incertae sedis</taxon>
        <taxon>Zoopagomycota</taxon>
        <taxon>Kickxellomycotina</taxon>
        <taxon>Harpellomycetes</taxon>
        <taxon>Harpellales</taxon>
        <taxon>Legeriomycetaceae</taxon>
        <taxon>Smittium</taxon>
    </lineage>
</organism>
<dbReference type="AlphaFoldDB" id="A0A1R1XXJ8"/>
<evidence type="ECO:0000313" key="3">
    <source>
        <dbReference type="Proteomes" id="UP000187429"/>
    </source>
</evidence>
<name>A0A1R1XXJ8_9FUNG</name>
<keyword evidence="3" id="KW-1185">Reference proteome</keyword>
<dbReference type="Proteomes" id="UP000187429">
    <property type="component" value="Unassembled WGS sequence"/>
</dbReference>
<accession>A0A1R1XXJ8</accession>
<keyword evidence="1" id="KW-0812">Transmembrane</keyword>
<evidence type="ECO:0000313" key="2">
    <source>
        <dbReference type="EMBL" id="OMJ19335.1"/>
    </source>
</evidence>
<proteinExistence type="predicted"/>
<sequence length="68" mass="7813">MTACNFSHPAYLKQCLGGSFGCLLYRIFSIIVIVPIKFRDKKKKKKNCIFLSIRANENFDLKLADNLD</sequence>
<comment type="caution">
    <text evidence="2">The sequence shown here is derived from an EMBL/GenBank/DDBJ whole genome shotgun (WGS) entry which is preliminary data.</text>
</comment>
<protein>
    <submittedName>
        <fullName evidence="2">Uncharacterized protein</fullName>
    </submittedName>
</protein>
<reference evidence="3" key="1">
    <citation type="submission" date="2017-01" db="EMBL/GenBank/DDBJ databases">
        <authorList>
            <person name="Wang Y."/>
            <person name="White M."/>
            <person name="Kvist S."/>
            <person name="Moncalvo J.-M."/>
        </authorList>
    </citation>
    <scope>NUCLEOTIDE SEQUENCE [LARGE SCALE GENOMIC DNA]</scope>
    <source>
        <strain evidence="3">ID-206-W2</strain>
    </source>
</reference>
<keyword evidence="1" id="KW-1133">Transmembrane helix</keyword>